<comment type="caution">
    <text evidence="2">The sequence shown here is derived from an EMBL/GenBank/DDBJ whole genome shotgun (WGS) entry which is preliminary data.</text>
</comment>
<feature type="transmembrane region" description="Helical" evidence="1">
    <location>
        <begin position="24"/>
        <end position="46"/>
    </location>
</feature>
<proteinExistence type="predicted"/>
<protein>
    <recommendedName>
        <fullName evidence="4">VanZ-like domain-containing protein</fullName>
    </recommendedName>
</protein>
<keyword evidence="3" id="KW-1185">Reference proteome</keyword>
<evidence type="ECO:0008006" key="4">
    <source>
        <dbReference type="Google" id="ProtNLM"/>
    </source>
</evidence>
<name>A0A3D9CKS0_9FLAO</name>
<organism evidence="2 3">
    <name type="scientific">Chryseobacterium flavum</name>
    <dbReference type="NCBI Taxonomy" id="415851"/>
    <lineage>
        <taxon>Bacteria</taxon>
        <taxon>Pseudomonadati</taxon>
        <taxon>Bacteroidota</taxon>
        <taxon>Flavobacteriia</taxon>
        <taxon>Flavobacteriales</taxon>
        <taxon>Weeksellaceae</taxon>
        <taxon>Chryseobacterium group</taxon>
        <taxon>Chryseobacterium</taxon>
    </lineage>
</organism>
<feature type="transmembrane region" description="Helical" evidence="1">
    <location>
        <begin position="77"/>
        <end position="97"/>
    </location>
</feature>
<gene>
    <name evidence="2" type="ORF">DRF59_12740</name>
</gene>
<accession>A0A3D9CKS0</accession>
<evidence type="ECO:0000256" key="1">
    <source>
        <dbReference type="SAM" id="Phobius"/>
    </source>
</evidence>
<feature type="transmembrane region" description="Helical" evidence="1">
    <location>
        <begin position="53"/>
        <end position="71"/>
    </location>
</feature>
<dbReference type="Proteomes" id="UP000256769">
    <property type="component" value="Unassembled WGS sequence"/>
</dbReference>
<evidence type="ECO:0000313" key="3">
    <source>
        <dbReference type="Proteomes" id="UP000256769"/>
    </source>
</evidence>
<sequence>MIINNDFTMLKGVFHIKNGKDLFYYLWIVLVFPILDIVFFSLPIYYSLKKKKIWLSVIFACFIIEYILFVYSKKNIINTDAIANFIISTILFTLFFYRTIWIKFTES</sequence>
<dbReference type="AlphaFoldDB" id="A0A3D9CKS0"/>
<keyword evidence="1" id="KW-0472">Membrane</keyword>
<reference evidence="2 3" key="1">
    <citation type="journal article" date="2007" name="Int. J. Syst. Evol. Microbiol.">
        <title>Chryseobacterium flavum sp. nov., isolated from polluted soil.</title>
        <authorList>
            <person name="Zhou Y."/>
            <person name="Dong J."/>
            <person name="Wang X."/>
            <person name="Huang X."/>
            <person name="Zhang K.Y."/>
            <person name="Zhang Y.Q."/>
            <person name="Guo Y.F."/>
            <person name="Lai R."/>
            <person name="Li W.J."/>
        </authorList>
    </citation>
    <scope>NUCLEOTIDE SEQUENCE [LARGE SCALE GENOMIC DNA]</scope>
    <source>
        <strain evidence="2 3">KCTC 12877</strain>
    </source>
</reference>
<keyword evidence="1" id="KW-0812">Transmembrane</keyword>
<keyword evidence="1" id="KW-1133">Transmembrane helix</keyword>
<dbReference type="EMBL" id="QNUE01000009">
    <property type="protein sequence ID" value="REC66333.1"/>
    <property type="molecule type" value="Genomic_DNA"/>
</dbReference>
<evidence type="ECO:0000313" key="2">
    <source>
        <dbReference type="EMBL" id="REC66333.1"/>
    </source>
</evidence>